<evidence type="ECO:0000313" key="8">
    <source>
        <dbReference type="EMBL" id="KAF4428925.1"/>
    </source>
</evidence>
<dbReference type="AlphaFoldDB" id="A0A8H4NFD0"/>
<dbReference type="PANTHER" id="PTHR33048">
    <property type="entry name" value="PTH11-LIKE INTEGRAL MEMBRANE PROTEIN (AFU_ORTHOLOGUE AFUA_5G11245)"/>
    <property type="match status" value="1"/>
</dbReference>
<dbReference type="Pfam" id="PF20684">
    <property type="entry name" value="Fung_rhodopsin"/>
    <property type="match status" value="1"/>
</dbReference>
<evidence type="ECO:0000313" key="9">
    <source>
        <dbReference type="Proteomes" id="UP000605986"/>
    </source>
</evidence>
<accession>A0A8H4NFD0</accession>
<evidence type="ECO:0000259" key="7">
    <source>
        <dbReference type="Pfam" id="PF20684"/>
    </source>
</evidence>
<feature type="transmembrane region" description="Helical" evidence="6">
    <location>
        <begin position="167"/>
        <end position="191"/>
    </location>
</feature>
<evidence type="ECO:0000256" key="4">
    <source>
        <dbReference type="ARBA" id="ARBA00023136"/>
    </source>
</evidence>
<dbReference type="EMBL" id="JAADJG010001018">
    <property type="protein sequence ID" value="KAF4428925.1"/>
    <property type="molecule type" value="Genomic_DNA"/>
</dbReference>
<dbReference type="InterPro" id="IPR052337">
    <property type="entry name" value="SAT4-like"/>
</dbReference>
<organism evidence="8 9">
    <name type="scientific">Fusarium austroafricanum</name>
    <dbReference type="NCBI Taxonomy" id="2364996"/>
    <lineage>
        <taxon>Eukaryota</taxon>
        <taxon>Fungi</taxon>
        <taxon>Dikarya</taxon>
        <taxon>Ascomycota</taxon>
        <taxon>Pezizomycotina</taxon>
        <taxon>Sordariomycetes</taxon>
        <taxon>Hypocreomycetidae</taxon>
        <taxon>Hypocreales</taxon>
        <taxon>Nectriaceae</taxon>
        <taxon>Fusarium</taxon>
        <taxon>Fusarium concolor species complex</taxon>
    </lineage>
</organism>
<dbReference type="OrthoDB" id="3923077at2759"/>
<feature type="transmembrane region" description="Helical" evidence="6">
    <location>
        <begin position="119"/>
        <end position="142"/>
    </location>
</feature>
<comment type="caution">
    <text evidence="8">The sequence shown here is derived from an EMBL/GenBank/DDBJ whole genome shotgun (WGS) entry which is preliminary data.</text>
</comment>
<dbReference type="Proteomes" id="UP000605986">
    <property type="component" value="Unassembled WGS sequence"/>
</dbReference>
<feature type="transmembrane region" description="Helical" evidence="6">
    <location>
        <begin position="12"/>
        <end position="32"/>
    </location>
</feature>
<comment type="similarity">
    <text evidence="5">Belongs to the SAT4 family.</text>
</comment>
<evidence type="ECO:0000256" key="2">
    <source>
        <dbReference type="ARBA" id="ARBA00022692"/>
    </source>
</evidence>
<keyword evidence="9" id="KW-1185">Reference proteome</keyword>
<dbReference type="InterPro" id="IPR049326">
    <property type="entry name" value="Rhodopsin_dom_fungi"/>
</dbReference>
<sequence length="358" mass="39301">MIRPAADGVPLLYVTIVMLTLAWIFSVARLAVRRWKNNLGLDDWLMFAGLMLYTVTASLVITCCFHGAGQKSKALDTKDIMMGTKLFFVAQFFYASCTVPIKASICVTMLRICGARRRFVWTLWGLIAITVITSIIFILATANICHPIETLWGGAKGVCNTKLNSSIGFFFSAISIVVDWSLAILPALLLWKVQMKNKVKIPVIFMLSLGAFASSATVVRLGYLTLYNDPAEFMYSTGAIGLWSIVEEGIGIMAGSMPALRPLLSLPIFRGTSYPSNSASNGISSGKYAPHMSGGKHARINSRNQEAGLEMHDFQSHLTTKIGHGNEDKVRHSNDGDSQKYILKQTQVTMTTERTPSL</sequence>
<keyword evidence="4 6" id="KW-0472">Membrane</keyword>
<name>A0A8H4NFD0_9HYPO</name>
<protein>
    <recommendedName>
        <fullName evidence="7">Rhodopsin domain-containing protein</fullName>
    </recommendedName>
</protein>
<evidence type="ECO:0000256" key="6">
    <source>
        <dbReference type="SAM" id="Phobius"/>
    </source>
</evidence>
<evidence type="ECO:0000256" key="3">
    <source>
        <dbReference type="ARBA" id="ARBA00022989"/>
    </source>
</evidence>
<evidence type="ECO:0000256" key="5">
    <source>
        <dbReference type="ARBA" id="ARBA00038359"/>
    </source>
</evidence>
<keyword evidence="2 6" id="KW-0812">Transmembrane</keyword>
<dbReference type="GO" id="GO:0016020">
    <property type="term" value="C:membrane"/>
    <property type="evidence" value="ECO:0007669"/>
    <property type="project" value="UniProtKB-SubCell"/>
</dbReference>
<feature type="domain" description="Rhodopsin" evidence="7">
    <location>
        <begin position="28"/>
        <end position="265"/>
    </location>
</feature>
<feature type="transmembrane region" description="Helical" evidence="6">
    <location>
        <begin position="88"/>
        <end position="107"/>
    </location>
</feature>
<proteinExistence type="inferred from homology"/>
<feature type="transmembrane region" description="Helical" evidence="6">
    <location>
        <begin position="203"/>
        <end position="223"/>
    </location>
</feature>
<evidence type="ECO:0000256" key="1">
    <source>
        <dbReference type="ARBA" id="ARBA00004141"/>
    </source>
</evidence>
<reference evidence="8" key="1">
    <citation type="submission" date="2020-01" db="EMBL/GenBank/DDBJ databases">
        <title>Identification and distribution of gene clusters putatively required for synthesis of sphingolipid metabolism inhibitors in phylogenetically diverse species of the filamentous fungus Fusarium.</title>
        <authorList>
            <person name="Kim H.-S."/>
            <person name="Busman M."/>
            <person name="Brown D.W."/>
            <person name="Divon H."/>
            <person name="Uhlig S."/>
            <person name="Proctor R.H."/>
        </authorList>
    </citation>
    <scope>NUCLEOTIDE SEQUENCE</scope>
    <source>
        <strain evidence="8">NRRL 53441</strain>
    </source>
</reference>
<gene>
    <name evidence="8" type="ORF">F53441_14038</name>
</gene>
<comment type="subcellular location">
    <subcellularLocation>
        <location evidence="1">Membrane</location>
        <topology evidence="1">Multi-pass membrane protein</topology>
    </subcellularLocation>
</comment>
<keyword evidence="3 6" id="KW-1133">Transmembrane helix</keyword>
<feature type="transmembrane region" description="Helical" evidence="6">
    <location>
        <begin position="44"/>
        <end position="68"/>
    </location>
</feature>
<dbReference type="PANTHER" id="PTHR33048:SF21">
    <property type="entry name" value="INTEGRAL MEMBRANE PROTEIN"/>
    <property type="match status" value="1"/>
</dbReference>